<dbReference type="SUPFAM" id="SSF50249">
    <property type="entry name" value="Nucleic acid-binding proteins"/>
    <property type="match status" value="1"/>
</dbReference>
<dbReference type="Proteomes" id="UP000438874">
    <property type="component" value="Unassembled WGS sequence"/>
</dbReference>
<dbReference type="SMART" id="SM00316">
    <property type="entry name" value="S1"/>
    <property type="match status" value="1"/>
</dbReference>
<dbReference type="AlphaFoldDB" id="A0A6H9GAD3"/>
<dbReference type="InterPro" id="IPR002543">
    <property type="entry name" value="FtsK_dom"/>
</dbReference>
<accession>A0A6H9GAD3</accession>
<protein>
    <recommendedName>
        <fullName evidence="8">S1 motif domain-containing protein</fullName>
    </recommendedName>
</protein>
<evidence type="ECO:0000256" key="1">
    <source>
        <dbReference type="ARBA" id="ARBA00022741"/>
    </source>
</evidence>
<dbReference type="GO" id="GO:0005524">
    <property type="term" value="F:ATP binding"/>
    <property type="evidence" value="ECO:0007669"/>
    <property type="project" value="UniProtKB-UniRule"/>
</dbReference>
<dbReference type="PROSITE" id="PS50126">
    <property type="entry name" value="S1"/>
    <property type="match status" value="1"/>
</dbReference>
<evidence type="ECO:0000256" key="3">
    <source>
        <dbReference type="PROSITE-ProRule" id="PRU00289"/>
    </source>
</evidence>
<dbReference type="CDD" id="cd00164">
    <property type="entry name" value="S1_like"/>
    <property type="match status" value="1"/>
</dbReference>
<dbReference type="RefSeq" id="WP_159249877.1">
    <property type="nucleotide sequence ID" value="NZ_BJCH01000030.1"/>
</dbReference>
<proteinExistence type="predicted"/>
<dbReference type="EMBL" id="BJCH01000030">
    <property type="protein sequence ID" value="GCL46959.1"/>
    <property type="molecule type" value="Genomic_DNA"/>
</dbReference>
<organism evidence="6 7">
    <name type="scientific">Microcystis aeruginosa NIES-3787</name>
    <dbReference type="NCBI Taxonomy" id="2517782"/>
    <lineage>
        <taxon>Bacteria</taxon>
        <taxon>Bacillati</taxon>
        <taxon>Cyanobacteriota</taxon>
        <taxon>Cyanophyceae</taxon>
        <taxon>Oscillatoriophycideae</taxon>
        <taxon>Chroococcales</taxon>
        <taxon>Microcystaceae</taxon>
        <taxon>Microcystis</taxon>
    </lineage>
</organism>
<feature type="domain" description="S1 motif" evidence="4">
    <location>
        <begin position="369"/>
        <end position="449"/>
    </location>
</feature>
<dbReference type="InterPro" id="IPR003029">
    <property type="entry name" value="S1_domain"/>
</dbReference>
<sequence>MKNLIQVISELDKCLQRQKELQGAVNHLRQLIPEENNRLQIEAQQEENEIKNQIHQATRKASLELSTVVESTKIAYQLLDEQKESCQKSWQEEISVINRLYTHSSTGELSTGELSFYSSCLSWNHPYWNILVSKANGYKPLVAGLAPEILRIGELLIEQIEPPVRVPAIVPMRKSSRSSSLKAGHIGFFSSDTESRQLAIKAIESVALRVISSFPLRKLKCVFIDPINMGNSFPFKALHPFISGQKTYTRSDDIREQLRELTEHIEQVIQNYLGKKYQSIEDYNLEAQSVAEPYRYLFIADFPSGFDNQSWEDIKSILLNGAKAGVYVILHIDENLEKPRNFDYRIFENYCTVIRPAFGLNTGAKPKVGNVYAGYVTQMTAGGAYIEILPDIQGFVPLAKLPTKLSSERTQPSQTRISRPEDVLSHNQRITVKVTSVNDSKNEIELTCLDIHPDEIIEANRKDFRSLNYKNNNIARLFEMRLPNGLAFKLELDQPPPDQQFNQVIDTINEAIKSVKLETVSFSKLFAEENLSSKREWPNNTQQEIRVPIGLMGARDTLDFWLGENDDGLVVSQALLAGKPGSGKSYTLHAIIIGLATRYAPDELEMYLLDFKEGVEFQIYVDPERSRNRGIEEELNEEKALPHAKAISIESDREFGLSVLQAVQSKIEDRGTKFKATGVSTIKEYRQKTNEKMPRILVVIDEFQYLFQDNDNITRQLNLIFEDITRRGRAFGVHLLIASQSPNVPNMSNRIYSFIELRMAQQMDKNTAASVLAEGNTDAVDLLDKPGKIIYNKDFGRKNHNEIGQVADISLDNRISSLLKIQEITRDRGYQRPQPLILFNGSRPSKLSHNRQLMQLSKMSSWLSLRDLNKQVLNEKDWIVQENPGVAWLGEAMRIGNHTRAIFRRRPRSNMILVGSSEENIFGILGGMILSLVHCYEPKQAQFNIIDLSQPDPDNSWTELSINLRNAFSDYFDIVVGKRFPDSENNIQRGEAVLAKTYEEFERRLQRREENPDEMNFGASLFLLYAMGGLNRAQNLRPITGRRGEEPSSDAQRFLQLISQGSELGIHVIFWVDDLKNFLKMTGDNRSWLTHFDLRVALTMPPDDSRILLGEPHAQHLSRLRAYCRDDSSTLDLEKFKPYAIPNESEIDRYSQQFQQRSL</sequence>
<dbReference type="PANTHER" id="PTHR22683:SF41">
    <property type="entry name" value="DNA TRANSLOCASE FTSK"/>
    <property type="match status" value="1"/>
</dbReference>
<dbReference type="Pfam" id="PF01580">
    <property type="entry name" value="FtsK_SpoIIIE"/>
    <property type="match status" value="1"/>
</dbReference>
<evidence type="ECO:0000313" key="6">
    <source>
        <dbReference type="EMBL" id="GCL46959.1"/>
    </source>
</evidence>
<dbReference type="Pfam" id="PF00575">
    <property type="entry name" value="S1"/>
    <property type="match status" value="1"/>
</dbReference>
<dbReference type="SUPFAM" id="SSF52540">
    <property type="entry name" value="P-loop containing nucleoside triphosphate hydrolases"/>
    <property type="match status" value="1"/>
</dbReference>
<reference evidence="6 7" key="1">
    <citation type="submission" date="2019-02" db="EMBL/GenBank/DDBJ databases">
        <title>Draft genome sequence of Arthrospira platensis NIES-3787.</title>
        <authorList>
            <person name="Yamaguchi H."/>
            <person name="Suzuki S."/>
            <person name="Kawachi M."/>
        </authorList>
    </citation>
    <scope>NUCLEOTIDE SEQUENCE [LARGE SCALE GENOMIC DNA]</scope>
    <source>
        <strain evidence="6 7">NIES-3787</strain>
    </source>
</reference>
<evidence type="ECO:0000259" key="5">
    <source>
        <dbReference type="PROSITE" id="PS50901"/>
    </source>
</evidence>
<dbReference type="Gene3D" id="3.40.50.300">
    <property type="entry name" value="P-loop containing nucleotide triphosphate hydrolases"/>
    <property type="match status" value="3"/>
</dbReference>
<evidence type="ECO:0000313" key="7">
    <source>
        <dbReference type="Proteomes" id="UP000438874"/>
    </source>
</evidence>
<name>A0A6H9GAD3_MICAE</name>
<dbReference type="Gene3D" id="2.40.50.140">
    <property type="entry name" value="Nucleic acid-binding proteins"/>
    <property type="match status" value="1"/>
</dbReference>
<comment type="caution">
    <text evidence="6">The sequence shown here is derived from an EMBL/GenBank/DDBJ whole genome shotgun (WGS) entry which is preliminary data.</text>
</comment>
<keyword evidence="2 3" id="KW-0067">ATP-binding</keyword>
<feature type="domain" description="FtsK" evidence="5">
    <location>
        <begin position="555"/>
        <end position="770"/>
    </location>
</feature>
<dbReference type="PANTHER" id="PTHR22683">
    <property type="entry name" value="SPORULATION PROTEIN RELATED"/>
    <property type="match status" value="1"/>
</dbReference>
<dbReference type="InterPro" id="IPR050206">
    <property type="entry name" value="FtsK/SpoIIIE/SftA"/>
</dbReference>
<dbReference type="PROSITE" id="PS50901">
    <property type="entry name" value="FTSK"/>
    <property type="match status" value="1"/>
</dbReference>
<evidence type="ECO:0008006" key="8">
    <source>
        <dbReference type="Google" id="ProtNLM"/>
    </source>
</evidence>
<dbReference type="InterPro" id="IPR012340">
    <property type="entry name" value="NA-bd_OB-fold"/>
</dbReference>
<feature type="binding site" evidence="3">
    <location>
        <begin position="578"/>
        <end position="585"/>
    </location>
    <ligand>
        <name>ATP</name>
        <dbReference type="ChEBI" id="CHEBI:30616"/>
    </ligand>
</feature>
<keyword evidence="1 3" id="KW-0547">Nucleotide-binding</keyword>
<dbReference type="GO" id="GO:0003677">
    <property type="term" value="F:DNA binding"/>
    <property type="evidence" value="ECO:0007669"/>
    <property type="project" value="InterPro"/>
</dbReference>
<evidence type="ECO:0000259" key="4">
    <source>
        <dbReference type="PROSITE" id="PS50126"/>
    </source>
</evidence>
<evidence type="ECO:0000256" key="2">
    <source>
        <dbReference type="ARBA" id="ARBA00022840"/>
    </source>
</evidence>
<dbReference type="InterPro" id="IPR027417">
    <property type="entry name" value="P-loop_NTPase"/>
</dbReference>
<gene>
    <name evidence="6" type="ORF">NIES3787_26590</name>
</gene>